<keyword evidence="2 5" id="KW-0812">Transmembrane</keyword>
<protein>
    <submittedName>
        <fullName evidence="6">Amino acid permease</fullName>
    </submittedName>
</protein>
<dbReference type="Pfam" id="PF13520">
    <property type="entry name" value="AA_permease_2"/>
    <property type="match status" value="1"/>
</dbReference>
<evidence type="ECO:0000256" key="1">
    <source>
        <dbReference type="ARBA" id="ARBA00004141"/>
    </source>
</evidence>
<feature type="transmembrane region" description="Helical" evidence="5">
    <location>
        <begin position="191"/>
        <end position="210"/>
    </location>
</feature>
<dbReference type="Proteomes" id="UP000223527">
    <property type="component" value="Unassembled WGS sequence"/>
</dbReference>
<dbReference type="GO" id="GO:0015179">
    <property type="term" value="F:L-amino acid transmembrane transporter activity"/>
    <property type="evidence" value="ECO:0007669"/>
    <property type="project" value="TreeGrafter"/>
</dbReference>
<accession>A0A2C7AHW7</accession>
<feature type="transmembrane region" description="Helical" evidence="5">
    <location>
        <begin position="390"/>
        <end position="408"/>
    </location>
</feature>
<feature type="transmembrane region" description="Helical" evidence="5">
    <location>
        <begin position="414"/>
        <end position="435"/>
    </location>
</feature>
<comment type="caution">
    <text evidence="6">The sequence shown here is derived from an EMBL/GenBank/DDBJ whole genome shotgun (WGS) entry which is preliminary data.</text>
</comment>
<sequence length="459" mass="47065">MSGSPPAAGPRSSLSVFDAVVILVGIVVGIGIFRTPSLIAAHVSSEAAFIGVWLVGGLVTLIGALCYAELAAAHPNSGGEYHFLSRAYGRPVAMLFGWARGTVIQTGAIAGVAFVLGDYAAQLLPLGPHGPAIYAALSVLLLTGVNVVGTVQGKSFQIAVTLIEIGAILAIIGFGLLGATGAAPALETSPAQTAGIGMAMIFVLLTYGGWNEAAYLTGELKDAPRNVPRVLLAGTAVIVLLYVLVNLALLAILGLEGLRGSQAVAADMMRAVAGPSGANLVSAAILLAALSTLNATIFTGARTCAAMARDITFLSRVGNWSGRGSTPANGLLLQAAIALALVGFGAVTQDGFRAMVDYAAPVFWGFLLLVGVALFVLRRREPHRALPYRVPLYPVTPVLFCLSCLYMLHASIAYTGLGALVGLAVVAAGAPLLLFRRHEQEPARSIAPENAASQPASPL</sequence>
<organism evidence="6 7">
    <name type="scientific">Teichococcus rhizosphaerae</name>
    <dbReference type="NCBI Taxonomy" id="1335062"/>
    <lineage>
        <taxon>Bacteria</taxon>
        <taxon>Pseudomonadati</taxon>
        <taxon>Pseudomonadota</taxon>
        <taxon>Alphaproteobacteria</taxon>
        <taxon>Acetobacterales</taxon>
        <taxon>Roseomonadaceae</taxon>
        <taxon>Roseomonas</taxon>
    </lineage>
</organism>
<feature type="transmembrane region" description="Helical" evidence="5">
    <location>
        <begin position="326"/>
        <end position="346"/>
    </location>
</feature>
<feature type="transmembrane region" description="Helical" evidence="5">
    <location>
        <begin position="230"/>
        <end position="253"/>
    </location>
</feature>
<dbReference type="PANTHER" id="PTHR11785:SF512">
    <property type="entry name" value="SOBREMESA, ISOFORM B"/>
    <property type="match status" value="1"/>
</dbReference>
<keyword evidence="3 5" id="KW-1133">Transmembrane helix</keyword>
<gene>
    <name evidence="6" type="ORF">CR162_00150</name>
</gene>
<evidence type="ECO:0000313" key="7">
    <source>
        <dbReference type="Proteomes" id="UP000223527"/>
    </source>
</evidence>
<proteinExistence type="predicted"/>
<evidence type="ECO:0000313" key="6">
    <source>
        <dbReference type="EMBL" id="PHK96826.1"/>
    </source>
</evidence>
<dbReference type="PANTHER" id="PTHR11785">
    <property type="entry name" value="AMINO ACID TRANSPORTER"/>
    <property type="match status" value="1"/>
</dbReference>
<feature type="transmembrane region" description="Helical" evidence="5">
    <location>
        <begin position="358"/>
        <end position="378"/>
    </location>
</feature>
<keyword evidence="4 5" id="KW-0472">Membrane</keyword>
<comment type="subcellular location">
    <subcellularLocation>
        <location evidence="1">Membrane</location>
        <topology evidence="1">Multi-pass membrane protein</topology>
    </subcellularLocation>
</comment>
<evidence type="ECO:0000256" key="3">
    <source>
        <dbReference type="ARBA" id="ARBA00022989"/>
    </source>
</evidence>
<dbReference type="Gene3D" id="1.20.1740.10">
    <property type="entry name" value="Amino acid/polyamine transporter I"/>
    <property type="match status" value="1"/>
</dbReference>
<dbReference type="AlphaFoldDB" id="A0A2C7AHW7"/>
<feature type="transmembrane region" description="Helical" evidence="5">
    <location>
        <begin position="280"/>
        <end position="305"/>
    </location>
</feature>
<dbReference type="EMBL" id="PDNU01000001">
    <property type="protein sequence ID" value="PHK96826.1"/>
    <property type="molecule type" value="Genomic_DNA"/>
</dbReference>
<evidence type="ECO:0000256" key="5">
    <source>
        <dbReference type="SAM" id="Phobius"/>
    </source>
</evidence>
<dbReference type="RefSeq" id="WP_099093515.1">
    <property type="nucleotide sequence ID" value="NZ_PDNU01000001.1"/>
</dbReference>
<reference evidence="6 7" key="1">
    <citation type="submission" date="2017-10" db="EMBL/GenBank/DDBJ databases">
        <authorList>
            <person name="Banno H."/>
            <person name="Chua N.-H."/>
        </authorList>
    </citation>
    <scope>NUCLEOTIDE SEQUENCE [LARGE SCALE GENOMIC DNA]</scope>
    <source>
        <strain evidence="6 7">YW11</strain>
    </source>
</reference>
<feature type="transmembrane region" description="Helical" evidence="5">
    <location>
        <begin position="12"/>
        <end position="35"/>
    </location>
</feature>
<feature type="transmembrane region" description="Helical" evidence="5">
    <location>
        <begin position="47"/>
        <end position="71"/>
    </location>
</feature>
<dbReference type="InterPro" id="IPR002293">
    <property type="entry name" value="AA/rel_permease1"/>
</dbReference>
<name>A0A2C7AHW7_9PROT</name>
<feature type="transmembrane region" description="Helical" evidence="5">
    <location>
        <begin position="92"/>
        <end position="117"/>
    </location>
</feature>
<evidence type="ECO:0000256" key="4">
    <source>
        <dbReference type="ARBA" id="ARBA00023136"/>
    </source>
</evidence>
<keyword evidence="7" id="KW-1185">Reference proteome</keyword>
<feature type="transmembrane region" description="Helical" evidence="5">
    <location>
        <begin position="132"/>
        <end position="151"/>
    </location>
</feature>
<dbReference type="InterPro" id="IPR050598">
    <property type="entry name" value="AminoAcid_Transporter"/>
</dbReference>
<feature type="transmembrane region" description="Helical" evidence="5">
    <location>
        <begin position="158"/>
        <end position="179"/>
    </location>
</feature>
<dbReference type="PIRSF" id="PIRSF006060">
    <property type="entry name" value="AA_transporter"/>
    <property type="match status" value="1"/>
</dbReference>
<dbReference type="GO" id="GO:0016020">
    <property type="term" value="C:membrane"/>
    <property type="evidence" value="ECO:0007669"/>
    <property type="project" value="UniProtKB-SubCell"/>
</dbReference>
<dbReference type="OrthoDB" id="9762947at2"/>
<evidence type="ECO:0000256" key="2">
    <source>
        <dbReference type="ARBA" id="ARBA00022692"/>
    </source>
</evidence>